<accession>A0ABU7I460</accession>
<sequence length="57" mass="6545">MKKQHIKKPKEECLDEDISHVSSPDKPQEDKPVETSGDDEFDKAIDKMFPKKKKSSS</sequence>
<keyword evidence="3" id="KW-1185">Reference proteome</keyword>
<comment type="caution">
    <text evidence="2">The sequence shown here is derived from an EMBL/GenBank/DDBJ whole genome shotgun (WGS) entry which is preliminary data.</text>
</comment>
<name>A0ABU7I460_9SPHI</name>
<dbReference type="Proteomes" id="UP001336835">
    <property type="component" value="Unassembled WGS sequence"/>
</dbReference>
<organism evidence="2 3">
    <name type="scientific">Pedobacter albus</name>
    <dbReference type="NCBI Taxonomy" id="3113905"/>
    <lineage>
        <taxon>Bacteria</taxon>
        <taxon>Pseudomonadati</taxon>
        <taxon>Bacteroidota</taxon>
        <taxon>Sphingobacteriia</taxon>
        <taxon>Sphingobacteriales</taxon>
        <taxon>Sphingobacteriaceae</taxon>
        <taxon>Pedobacter</taxon>
    </lineage>
</organism>
<proteinExistence type="predicted"/>
<dbReference type="RefSeq" id="WP_330106623.1">
    <property type="nucleotide sequence ID" value="NZ_JAZDQT010000001.1"/>
</dbReference>
<protein>
    <recommendedName>
        <fullName evidence="4">Cold-shock protein</fullName>
    </recommendedName>
</protein>
<evidence type="ECO:0000313" key="2">
    <source>
        <dbReference type="EMBL" id="MEE1944248.1"/>
    </source>
</evidence>
<evidence type="ECO:0000256" key="1">
    <source>
        <dbReference type="SAM" id="MobiDB-lite"/>
    </source>
</evidence>
<gene>
    <name evidence="2" type="ORF">VRU48_03955</name>
</gene>
<evidence type="ECO:0008006" key="4">
    <source>
        <dbReference type="Google" id="ProtNLM"/>
    </source>
</evidence>
<reference evidence="2 3" key="1">
    <citation type="submission" date="2024-01" db="EMBL/GenBank/DDBJ databases">
        <title>Pedobacter sp. nov., isolated from fresh soil.</title>
        <authorList>
            <person name="Le N.T.T."/>
        </authorList>
    </citation>
    <scope>NUCLEOTIDE SEQUENCE [LARGE SCALE GENOMIC DNA]</scope>
    <source>
        <strain evidence="2 3">KR3-3</strain>
    </source>
</reference>
<dbReference type="EMBL" id="JAZDQT010000001">
    <property type="protein sequence ID" value="MEE1944248.1"/>
    <property type="molecule type" value="Genomic_DNA"/>
</dbReference>
<feature type="region of interest" description="Disordered" evidence="1">
    <location>
        <begin position="1"/>
        <end position="57"/>
    </location>
</feature>
<evidence type="ECO:0000313" key="3">
    <source>
        <dbReference type="Proteomes" id="UP001336835"/>
    </source>
</evidence>